<dbReference type="PANTHER" id="PTHR36510:SF1">
    <property type="entry name" value="GLUTAMATE--CYSTEINE LIGASE 2-RELATED"/>
    <property type="match status" value="1"/>
</dbReference>
<dbReference type="PANTHER" id="PTHR36510">
    <property type="entry name" value="GLUTAMATE--CYSTEINE LIGASE 2-RELATED"/>
    <property type="match status" value="1"/>
</dbReference>
<sequence>MNQSAGDFDYAFTIREGFFVCEDRSYKLVRELPPRFVEDVRAQLGTRATIEKRGACIEVTSQRFLLAPEPVMDMPFLRDSLASIAESHGLRLLVAGTHPLGTSTESPASERRDSGERLADLRIVEQAQQTCGLRVQVSIPSGIDRVALMNRSIPWLPLFLALSTSSPFWNGSLGGLLSCRQARFDQWPYGGTSDFLARNTTALELNISDACTRVEDSVAIANLFRCHVSALVRNFQAGADHTPRTYAIAGENRSRAKRDGMDAQFISDDPASTVSVRRLLARFLDSLETEIARFGCGPILTTLVDIANAGTSAHEQLRIYERSRSAGHSHHAALESVLQWLTLKVPGRQIGKTSRSAGALFDAMTKAGFVTAEAVGHR</sequence>
<dbReference type="InterPro" id="IPR006336">
    <property type="entry name" value="GCS2"/>
</dbReference>
<dbReference type="EC" id="6.3.-.-" evidence="1"/>
<evidence type="ECO:0000313" key="2">
    <source>
        <dbReference type="Proteomes" id="UP000588068"/>
    </source>
</evidence>
<dbReference type="InterPro" id="IPR014746">
    <property type="entry name" value="Gln_synth/guanido_kin_cat_dom"/>
</dbReference>
<organism evidence="1 2">
    <name type="scientific">Povalibacter uvarum</name>
    <dbReference type="NCBI Taxonomy" id="732238"/>
    <lineage>
        <taxon>Bacteria</taxon>
        <taxon>Pseudomonadati</taxon>
        <taxon>Pseudomonadota</taxon>
        <taxon>Gammaproteobacteria</taxon>
        <taxon>Steroidobacterales</taxon>
        <taxon>Steroidobacteraceae</taxon>
        <taxon>Povalibacter</taxon>
    </lineage>
</organism>
<dbReference type="Gene3D" id="3.30.590.20">
    <property type="match status" value="1"/>
</dbReference>
<evidence type="ECO:0000313" key="1">
    <source>
        <dbReference type="EMBL" id="MBB6096257.1"/>
    </source>
</evidence>
<dbReference type="Proteomes" id="UP000588068">
    <property type="component" value="Unassembled WGS sequence"/>
</dbReference>
<dbReference type="InterPro" id="IPR050141">
    <property type="entry name" value="GCL_type2/YbdK_subfam"/>
</dbReference>
<comment type="caution">
    <text evidence="1">The sequence shown here is derived from an EMBL/GenBank/DDBJ whole genome shotgun (WGS) entry which is preliminary data.</text>
</comment>
<dbReference type="Pfam" id="PF04107">
    <property type="entry name" value="GCS2"/>
    <property type="match status" value="2"/>
</dbReference>
<dbReference type="RefSeq" id="WP_184335650.1">
    <property type="nucleotide sequence ID" value="NZ_JACHHZ010000007.1"/>
</dbReference>
<keyword evidence="1" id="KW-0436">Ligase</keyword>
<dbReference type="EMBL" id="JACHHZ010000007">
    <property type="protein sequence ID" value="MBB6096257.1"/>
    <property type="molecule type" value="Genomic_DNA"/>
</dbReference>
<dbReference type="GO" id="GO:0004357">
    <property type="term" value="F:glutamate-cysteine ligase activity"/>
    <property type="evidence" value="ECO:0007669"/>
    <property type="project" value="InterPro"/>
</dbReference>
<keyword evidence="2" id="KW-1185">Reference proteome</keyword>
<dbReference type="SUPFAM" id="SSF55931">
    <property type="entry name" value="Glutamine synthetase/guanido kinase"/>
    <property type="match status" value="1"/>
</dbReference>
<proteinExistence type="predicted"/>
<dbReference type="AlphaFoldDB" id="A0A841HSH1"/>
<name>A0A841HSH1_9GAMM</name>
<reference evidence="1 2" key="1">
    <citation type="submission" date="2020-08" db="EMBL/GenBank/DDBJ databases">
        <title>Genomic Encyclopedia of Type Strains, Phase IV (KMG-IV): sequencing the most valuable type-strain genomes for metagenomic binning, comparative biology and taxonomic classification.</title>
        <authorList>
            <person name="Goeker M."/>
        </authorList>
    </citation>
    <scope>NUCLEOTIDE SEQUENCE [LARGE SCALE GENOMIC DNA]</scope>
    <source>
        <strain evidence="1 2">DSM 26723</strain>
    </source>
</reference>
<gene>
    <name evidence="1" type="ORF">HNQ60_005179</name>
</gene>
<dbReference type="GO" id="GO:0042398">
    <property type="term" value="P:modified amino acid biosynthetic process"/>
    <property type="evidence" value="ECO:0007669"/>
    <property type="project" value="InterPro"/>
</dbReference>
<accession>A0A841HSH1</accession>
<protein>
    <submittedName>
        <fullName evidence="1">Carboxylate-amine ligase</fullName>
        <ecNumber evidence="1">6.3.-.-</ecNumber>
    </submittedName>
</protein>